<accession>C0GF41</accession>
<dbReference type="PANTHER" id="PTHR38755:SF1">
    <property type="entry name" value="METHYLENE-TETRAHYDROFOLATE REDUCTASE C-TERMINAL DOMAIN-CONTAINING PROTEIN"/>
    <property type="match status" value="1"/>
</dbReference>
<dbReference type="Proteomes" id="UP000006443">
    <property type="component" value="Unassembled WGS sequence"/>
</dbReference>
<name>C0GF41_DETAL</name>
<dbReference type="InterPro" id="IPR022026">
    <property type="entry name" value="DUF5981"/>
</dbReference>
<proteinExistence type="predicted"/>
<reference evidence="3 4" key="1">
    <citation type="submission" date="2009-02" db="EMBL/GenBank/DDBJ databases">
        <title>Sequencing of the draft genome and assembly of Dethiobacter alkaliphilus AHT 1.</title>
        <authorList>
            <consortium name="US DOE Joint Genome Institute (JGI-PGF)"/>
            <person name="Lucas S."/>
            <person name="Copeland A."/>
            <person name="Lapidus A."/>
            <person name="Glavina del Rio T."/>
            <person name="Dalin E."/>
            <person name="Tice H."/>
            <person name="Bruce D."/>
            <person name="Goodwin L."/>
            <person name="Pitluck S."/>
            <person name="Larimer F."/>
            <person name="Land M.L."/>
            <person name="Hauser L."/>
            <person name="Muyzer G."/>
        </authorList>
    </citation>
    <scope>NUCLEOTIDE SEQUENCE [LARGE SCALE GENOMIC DNA]</scope>
    <source>
        <strain evidence="3 4">AHT 1</strain>
    </source>
</reference>
<evidence type="ECO:0000259" key="2">
    <source>
        <dbReference type="Pfam" id="PF12225"/>
    </source>
</evidence>
<organism evidence="3 4">
    <name type="scientific">Dethiobacter alkaliphilus AHT 1</name>
    <dbReference type="NCBI Taxonomy" id="555088"/>
    <lineage>
        <taxon>Bacteria</taxon>
        <taxon>Bacillati</taxon>
        <taxon>Bacillota</taxon>
        <taxon>Dethiobacteria</taxon>
        <taxon>Dethiobacterales</taxon>
        <taxon>Dethiobacteraceae</taxon>
        <taxon>Dethiobacter</taxon>
    </lineage>
</organism>
<dbReference type="PANTHER" id="PTHR38755">
    <property type="entry name" value="5,10-METHYLENETETRAHYDROFOLATE REDUCTASE"/>
    <property type="match status" value="1"/>
</dbReference>
<gene>
    <name evidence="3" type="ORF">DealDRAFT_1100</name>
</gene>
<dbReference type="Pfam" id="PF12225">
    <property type="entry name" value="DUF5981"/>
    <property type="match status" value="1"/>
</dbReference>
<dbReference type="STRING" id="555088.DealDRAFT_1100"/>
<evidence type="ECO:0000313" key="3">
    <source>
        <dbReference type="EMBL" id="EEG78223.1"/>
    </source>
</evidence>
<dbReference type="RefSeq" id="WP_008515601.1">
    <property type="nucleotide sequence ID" value="NZ_ACJM01000004.1"/>
</dbReference>
<evidence type="ECO:0000313" key="4">
    <source>
        <dbReference type="Proteomes" id="UP000006443"/>
    </source>
</evidence>
<feature type="region of interest" description="Disordered" evidence="1">
    <location>
        <begin position="200"/>
        <end position="222"/>
    </location>
</feature>
<dbReference type="AlphaFoldDB" id="C0GF41"/>
<sequence>MIVAERKPLSEIINAVEKYDKVLVLGCGECVTVCMAGGQKEAKEAASAISIARKKAGKPVDVKAHTVERQCEFEYLESARELVEEADVVVSLACGVGIQTMNMHYDDMLTLPGVNTTFMGLPTQQGVWMENCLGCGKCVLEETLGICPIARCSKSMVNGPCGGSQDGKCEVSKETECGWHLIVERMMKFDKLSALEEVKPPKDWSTSHSGGPRKMVREDVKL</sequence>
<protein>
    <recommendedName>
        <fullName evidence="2">Methylene-tetrahydrofolate reductase C-terminal-like domain-containing protein</fullName>
    </recommendedName>
</protein>
<evidence type="ECO:0000256" key="1">
    <source>
        <dbReference type="SAM" id="MobiDB-lite"/>
    </source>
</evidence>
<dbReference type="OrthoDB" id="9803687at2"/>
<dbReference type="EMBL" id="ACJM01000004">
    <property type="protein sequence ID" value="EEG78223.1"/>
    <property type="molecule type" value="Genomic_DNA"/>
</dbReference>
<comment type="caution">
    <text evidence="3">The sequence shown here is derived from an EMBL/GenBank/DDBJ whole genome shotgun (WGS) entry which is preliminary data.</text>
</comment>
<keyword evidence="4" id="KW-1185">Reference proteome</keyword>
<feature type="domain" description="Methylene-tetrahydrofolate reductase C-terminal-like" evidence="2">
    <location>
        <begin position="112"/>
        <end position="205"/>
    </location>
</feature>
<dbReference type="eggNOG" id="COG4656">
    <property type="taxonomic scope" value="Bacteria"/>
</dbReference>